<gene>
    <name evidence="1" type="ORF">HAX54_048378</name>
</gene>
<protein>
    <submittedName>
        <fullName evidence="1">Uncharacterized protein</fullName>
    </submittedName>
</protein>
<comment type="caution">
    <text evidence="1">The sequence shown here is derived from an EMBL/GenBank/DDBJ whole genome shotgun (WGS) entry which is preliminary data.</text>
</comment>
<accession>A0ABS8SVJ3</accession>
<proteinExistence type="predicted"/>
<organism evidence="1 2">
    <name type="scientific">Datura stramonium</name>
    <name type="common">Jimsonweed</name>
    <name type="synonym">Common thornapple</name>
    <dbReference type="NCBI Taxonomy" id="4076"/>
    <lineage>
        <taxon>Eukaryota</taxon>
        <taxon>Viridiplantae</taxon>
        <taxon>Streptophyta</taxon>
        <taxon>Embryophyta</taxon>
        <taxon>Tracheophyta</taxon>
        <taxon>Spermatophyta</taxon>
        <taxon>Magnoliopsida</taxon>
        <taxon>eudicotyledons</taxon>
        <taxon>Gunneridae</taxon>
        <taxon>Pentapetalae</taxon>
        <taxon>asterids</taxon>
        <taxon>lamiids</taxon>
        <taxon>Solanales</taxon>
        <taxon>Solanaceae</taxon>
        <taxon>Solanoideae</taxon>
        <taxon>Datureae</taxon>
        <taxon>Datura</taxon>
    </lineage>
</organism>
<sequence>MPVRMKEHVNKFEKFSHWREELHKIPQFGNNIKLIVQLTKPSLDLLTQTRPVGDPIETSIERFAGCFIS</sequence>
<evidence type="ECO:0000313" key="1">
    <source>
        <dbReference type="EMBL" id="MCD7462377.1"/>
    </source>
</evidence>
<dbReference type="EMBL" id="JACEIK010000798">
    <property type="protein sequence ID" value="MCD7462377.1"/>
    <property type="molecule type" value="Genomic_DNA"/>
</dbReference>
<evidence type="ECO:0000313" key="2">
    <source>
        <dbReference type="Proteomes" id="UP000823775"/>
    </source>
</evidence>
<dbReference type="Proteomes" id="UP000823775">
    <property type="component" value="Unassembled WGS sequence"/>
</dbReference>
<keyword evidence="2" id="KW-1185">Reference proteome</keyword>
<name>A0ABS8SVJ3_DATST</name>
<feature type="non-terminal residue" evidence="1">
    <location>
        <position position="69"/>
    </location>
</feature>
<reference evidence="1 2" key="1">
    <citation type="journal article" date="2021" name="BMC Genomics">
        <title>Datura genome reveals duplications of psychoactive alkaloid biosynthetic genes and high mutation rate following tissue culture.</title>
        <authorList>
            <person name="Rajewski A."/>
            <person name="Carter-House D."/>
            <person name="Stajich J."/>
            <person name="Litt A."/>
        </authorList>
    </citation>
    <scope>NUCLEOTIDE SEQUENCE [LARGE SCALE GENOMIC DNA]</scope>
    <source>
        <strain evidence="1">AR-01</strain>
    </source>
</reference>